<dbReference type="PANTHER" id="PTHR44846">
    <property type="entry name" value="MANNOSYL-D-GLYCERATE TRANSPORT/METABOLISM SYSTEM REPRESSOR MNGR-RELATED"/>
    <property type="match status" value="1"/>
</dbReference>
<organism evidence="5 6">
    <name type="scientific">Alkalibacter saccharofermentans DSM 14828</name>
    <dbReference type="NCBI Taxonomy" id="1120975"/>
    <lineage>
        <taxon>Bacteria</taxon>
        <taxon>Bacillati</taxon>
        <taxon>Bacillota</taxon>
        <taxon>Clostridia</taxon>
        <taxon>Eubacteriales</taxon>
        <taxon>Eubacteriaceae</taxon>
        <taxon>Alkalibacter</taxon>
    </lineage>
</organism>
<dbReference type="PRINTS" id="PR00035">
    <property type="entry name" value="HTHGNTR"/>
</dbReference>
<gene>
    <name evidence="5" type="ORF">SAMN02746064_00002</name>
</gene>
<dbReference type="EMBL" id="FQTU01000001">
    <property type="protein sequence ID" value="SHE26997.1"/>
    <property type="molecule type" value="Genomic_DNA"/>
</dbReference>
<protein>
    <submittedName>
        <fullName evidence="5">GntR family transcriptional regulator</fullName>
    </submittedName>
</protein>
<keyword evidence="6" id="KW-1185">Reference proteome</keyword>
<dbReference type="InterPro" id="IPR000524">
    <property type="entry name" value="Tscrpt_reg_HTH_GntR"/>
</dbReference>
<dbReference type="Gene3D" id="3.40.1410.10">
    <property type="entry name" value="Chorismate lyase-like"/>
    <property type="match status" value="1"/>
</dbReference>
<evidence type="ECO:0000313" key="5">
    <source>
        <dbReference type="EMBL" id="SHE26997.1"/>
    </source>
</evidence>
<keyword evidence="1" id="KW-0805">Transcription regulation</keyword>
<dbReference type="PROSITE" id="PS50949">
    <property type="entry name" value="HTH_GNTR"/>
    <property type="match status" value="1"/>
</dbReference>
<dbReference type="SUPFAM" id="SSF64288">
    <property type="entry name" value="Chorismate lyase-like"/>
    <property type="match status" value="1"/>
</dbReference>
<dbReference type="InterPro" id="IPR028978">
    <property type="entry name" value="Chorismate_lyase_/UTRA_dom_sf"/>
</dbReference>
<reference evidence="5 6" key="1">
    <citation type="submission" date="2016-11" db="EMBL/GenBank/DDBJ databases">
        <authorList>
            <person name="Jaros S."/>
            <person name="Januszkiewicz K."/>
            <person name="Wedrychowicz H."/>
        </authorList>
    </citation>
    <scope>NUCLEOTIDE SEQUENCE [LARGE SCALE GENOMIC DNA]</scope>
    <source>
        <strain evidence="5 6">DSM 14828</strain>
    </source>
</reference>
<dbReference type="SMART" id="SM00345">
    <property type="entry name" value="HTH_GNTR"/>
    <property type="match status" value="1"/>
</dbReference>
<name>A0A1M4S4Q5_9FIRM</name>
<dbReference type="GO" id="GO:0003677">
    <property type="term" value="F:DNA binding"/>
    <property type="evidence" value="ECO:0007669"/>
    <property type="project" value="UniProtKB-KW"/>
</dbReference>
<dbReference type="CDD" id="cd07377">
    <property type="entry name" value="WHTH_GntR"/>
    <property type="match status" value="1"/>
</dbReference>
<dbReference type="SUPFAM" id="SSF46785">
    <property type="entry name" value="Winged helix' DNA-binding domain"/>
    <property type="match status" value="1"/>
</dbReference>
<accession>A0A1M4S4Q5</accession>
<dbReference type="InterPro" id="IPR050679">
    <property type="entry name" value="Bact_HTH_transcr_reg"/>
</dbReference>
<dbReference type="Pfam" id="PF00392">
    <property type="entry name" value="GntR"/>
    <property type="match status" value="1"/>
</dbReference>
<dbReference type="GO" id="GO:0003700">
    <property type="term" value="F:DNA-binding transcription factor activity"/>
    <property type="evidence" value="ECO:0007669"/>
    <property type="project" value="InterPro"/>
</dbReference>
<dbReference type="STRING" id="1120975.SAMN02746064_00002"/>
<evidence type="ECO:0000256" key="1">
    <source>
        <dbReference type="ARBA" id="ARBA00023015"/>
    </source>
</evidence>
<dbReference type="RefSeq" id="WP_073269017.1">
    <property type="nucleotide sequence ID" value="NZ_FQTU01000001.1"/>
</dbReference>
<evidence type="ECO:0000313" key="6">
    <source>
        <dbReference type="Proteomes" id="UP000184251"/>
    </source>
</evidence>
<proteinExistence type="predicted"/>
<dbReference type="Gene3D" id="1.10.10.10">
    <property type="entry name" value="Winged helix-like DNA-binding domain superfamily/Winged helix DNA-binding domain"/>
    <property type="match status" value="1"/>
</dbReference>
<dbReference type="OrthoDB" id="9816541at2"/>
<keyword evidence="3" id="KW-0804">Transcription</keyword>
<dbReference type="PANTHER" id="PTHR44846:SF1">
    <property type="entry name" value="MANNOSYL-D-GLYCERATE TRANSPORT_METABOLISM SYSTEM REPRESSOR MNGR-RELATED"/>
    <property type="match status" value="1"/>
</dbReference>
<dbReference type="InterPro" id="IPR036388">
    <property type="entry name" value="WH-like_DNA-bd_sf"/>
</dbReference>
<feature type="domain" description="HTH gntR-type" evidence="4">
    <location>
        <begin position="4"/>
        <end position="72"/>
    </location>
</feature>
<dbReference type="Proteomes" id="UP000184251">
    <property type="component" value="Unassembled WGS sequence"/>
</dbReference>
<evidence type="ECO:0000256" key="2">
    <source>
        <dbReference type="ARBA" id="ARBA00023125"/>
    </source>
</evidence>
<dbReference type="InterPro" id="IPR036390">
    <property type="entry name" value="WH_DNA-bd_sf"/>
</dbReference>
<dbReference type="GO" id="GO:0045892">
    <property type="term" value="P:negative regulation of DNA-templated transcription"/>
    <property type="evidence" value="ECO:0007669"/>
    <property type="project" value="TreeGrafter"/>
</dbReference>
<dbReference type="SMART" id="SM00866">
    <property type="entry name" value="UTRA"/>
    <property type="match status" value="1"/>
</dbReference>
<dbReference type="InterPro" id="IPR011663">
    <property type="entry name" value="UTRA"/>
</dbReference>
<evidence type="ECO:0000256" key="3">
    <source>
        <dbReference type="ARBA" id="ARBA00023163"/>
    </source>
</evidence>
<dbReference type="Pfam" id="PF07702">
    <property type="entry name" value="UTRA"/>
    <property type="match status" value="1"/>
</dbReference>
<keyword evidence="2" id="KW-0238">DNA-binding</keyword>
<dbReference type="AlphaFoldDB" id="A0A1M4S4Q5"/>
<sequence length="238" mass="26571">MGNIPAYKKVYLSLKKDIREGRYPTGSLLPTEYELELEFDVSRTTIRKAIGLLSSEGYVKKKQGYGTEVLDYSTTQKLNYLTSTSETLKAKGVKVTTRGMVISIVKASQNVSEALEIPEGSKVYMIQRVQLADGVPIAIMVNYLKLNEVAGIEEFVGTFTGLYEFLENQYHIILKSAHEKLSAISADFTESQILQIPVGAPLLLSKRVTYTEKGPLDYSIAKLIGDRYEYSVSMEGRK</sequence>
<evidence type="ECO:0000259" key="4">
    <source>
        <dbReference type="PROSITE" id="PS50949"/>
    </source>
</evidence>